<dbReference type="InterPro" id="IPR047415">
    <property type="entry name" value="Pcf11_CID"/>
</dbReference>
<dbReference type="GO" id="GO:0006369">
    <property type="term" value="P:termination of RNA polymerase II transcription"/>
    <property type="evidence" value="ECO:0007669"/>
    <property type="project" value="InterPro"/>
</dbReference>
<feature type="compositionally biased region" description="Basic and acidic residues" evidence="2">
    <location>
        <begin position="48"/>
        <end position="65"/>
    </location>
</feature>
<dbReference type="Pfam" id="PF04818">
    <property type="entry name" value="CID"/>
    <property type="match status" value="1"/>
</dbReference>
<dbReference type="PANTHER" id="PTHR15921">
    <property type="entry name" value="PRE-MRNA CLEAVAGE COMPLEX II"/>
    <property type="match status" value="1"/>
</dbReference>
<dbReference type="EMBL" id="JAAIUW010000010">
    <property type="protein sequence ID" value="KAF7811142.1"/>
    <property type="molecule type" value="Genomic_DNA"/>
</dbReference>
<dbReference type="AlphaFoldDB" id="A0A834SZX2"/>
<dbReference type="GO" id="GO:0003729">
    <property type="term" value="F:mRNA binding"/>
    <property type="evidence" value="ECO:0007669"/>
    <property type="project" value="InterPro"/>
</dbReference>
<evidence type="ECO:0000313" key="5">
    <source>
        <dbReference type="Proteomes" id="UP000634136"/>
    </source>
</evidence>
<dbReference type="GO" id="GO:0005737">
    <property type="term" value="C:cytoplasm"/>
    <property type="evidence" value="ECO:0007669"/>
    <property type="project" value="TreeGrafter"/>
</dbReference>
<keyword evidence="1" id="KW-0507">mRNA processing</keyword>
<dbReference type="InterPro" id="IPR057242">
    <property type="entry name" value="PCFS4-like"/>
</dbReference>
<evidence type="ECO:0000256" key="1">
    <source>
        <dbReference type="ARBA" id="ARBA00022664"/>
    </source>
</evidence>
<dbReference type="InterPro" id="IPR013087">
    <property type="entry name" value="Znf_C2H2_type"/>
</dbReference>
<gene>
    <name evidence="4" type="ORF">G2W53_032118</name>
</gene>
<dbReference type="PANTHER" id="PTHR15921:SF12">
    <property type="entry name" value="POLYADENYLATION AND CLEAVAGE FACTOR HOMOLOG 4"/>
    <property type="match status" value="1"/>
</dbReference>
<protein>
    <submittedName>
        <fullName evidence="4">Polyadenylation and cleavage factor-like protein 4</fullName>
    </submittedName>
</protein>
<sequence>MDSQRLLLSRENPRPLAFPTGRGVLPSATSKSMPNEIAQKPLAPSISDRFKAMLKQRDDERRASPDDDVPPPSTGEIVQLYEIVLSELTLNLKPIITELTIIAGDQREHGKGIADAICNRIIEVSVEQKLPSLYLLDSIVKNIGGEYVRYFSSRLPEVFCEAYRQVQPNLHNAMRHLFGTWSAVFPPSVLRKIEVQLQFSQAVNNQNQSSSINPPRGSEAMRRTHGIHVNPKYLRQLENSTMDTDGGEMLDSTGSIGHTNFGLGANKMHQALISRHGRVPSPSGIGLDRPLSASVEEYAVDNPIGRIVERESPSHPAFNYGLGKSIARDEELIDWPRKQYSADVRSQFPFPTNGHQRQNPRALIDAYGSDKSTVNSSNKPLVELLDMNGIDNKVVSTSWQNTEEEEFNWEDMSPTLADHRRNNGILPSSLILSRERPSGIVAATNAAALGQDTRSGWSSRSQLPPLDDSSVIAEDAFVPLGYGRGSLGQVSGLQNQLNQSLIHRQPHDVWKISHHSSNSSQHLINVRGRVRNIHLSPVDGIPNTEVNPFGLDARPPALPASFRTRPPVNVHATRPPSLNPIFPLQKHVRSQFDPINASNTIANQGPNKSSLMPERLLDSVENDNKSKVKMVQIPHQLSGPISSNQQNRGQAPQPQNFPSQDVLESQAPAASQFRSGSSLQGHGTMSNLLPVGQLPLSVQNIANNSLHLQGGALPPLFPGAPTAPSQMMPHTNASPYVSSQRPAGAFSGLINSLMAQGLISLSEQSPAQDSVGTEFNPDVLKIRHESSISALYGELPRQCTTCGLRFKCQEEHSSHMDWHVTKNRMSKNRKQKPSRKWFVSERMWLSGAEALGTESVPGFLPIETVEEKKDDEELAVPADEDQNACALCGEPFDEFYSDETEEWMYKGAVYLNAPKGTAAGMDRSQFGPIVHAKCRTESSAAPSEEFGQDDGGTIEEGSQRKRMRS</sequence>
<dbReference type="GO" id="GO:0031124">
    <property type="term" value="P:mRNA 3'-end processing"/>
    <property type="evidence" value="ECO:0007669"/>
    <property type="project" value="InterPro"/>
</dbReference>
<dbReference type="InterPro" id="IPR045154">
    <property type="entry name" value="PCF11-like"/>
</dbReference>
<proteinExistence type="predicted"/>
<evidence type="ECO:0000259" key="3">
    <source>
        <dbReference type="PROSITE" id="PS51391"/>
    </source>
</evidence>
<dbReference type="Gene3D" id="1.25.40.90">
    <property type="match status" value="1"/>
</dbReference>
<dbReference type="FunFam" id="1.25.40.90:FF:000023">
    <property type="entry name" value="polyadenylation and cleavage factor homolog 4"/>
    <property type="match status" value="1"/>
</dbReference>
<dbReference type="PROSITE" id="PS51391">
    <property type="entry name" value="CID"/>
    <property type="match status" value="1"/>
</dbReference>
<comment type="caution">
    <text evidence="4">The sequence shown here is derived from an EMBL/GenBank/DDBJ whole genome shotgun (WGS) entry which is preliminary data.</text>
</comment>
<feature type="domain" description="CID" evidence="3">
    <location>
        <begin position="73"/>
        <end position="201"/>
    </location>
</feature>
<accession>A0A834SZX2</accession>
<evidence type="ECO:0000256" key="2">
    <source>
        <dbReference type="SAM" id="MobiDB-lite"/>
    </source>
</evidence>
<feature type="compositionally biased region" description="Polar residues" evidence="2">
    <location>
        <begin position="639"/>
        <end position="681"/>
    </location>
</feature>
<dbReference type="GO" id="GO:0000993">
    <property type="term" value="F:RNA polymerase II complex binding"/>
    <property type="evidence" value="ECO:0007669"/>
    <property type="project" value="InterPro"/>
</dbReference>
<dbReference type="GO" id="GO:0005849">
    <property type="term" value="C:mRNA cleavage factor complex"/>
    <property type="evidence" value="ECO:0007669"/>
    <property type="project" value="TreeGrafter"/>
</dbReference>
<reference evidence="4" key="1">
    <citation type="submission" date="2020-09" db="EMBL/GenBank/DDBJ databases">
        <title>Genome-Enabled Discovery of Anthraquinone Biosynthesis in Senna tora.</title>
        <authorList>
            <person name="Kang S.-H."/>
            <person name="Pandey R.P."/>
            <person name="Lee C.-M."/>
            <person name="Sim J.-S."/>
            <person name="Jeong J.-T."/>
            <person name="Choi B.-S."/>
            <person name="Jung M."/>
            <person name="Ginzburg D."/>
            <person name="Zhao K."/>
            <person name="Won S.Y."/>
            <person name="Oh T.-J."/>
            <person name="Yu Y."/>
            <person name="Kim N.-H."/>
            <person name="Lee O.R."/>
            <person name="Lee T.-H."/>
            <person name="Bashyal P."/>
            <person name="Kim T.-S."/>
            <person name="Lee W.-H."/>
            <person name="Kawkins C."/>
            <person name="Kim C.-K."/>
            <person name="Kim J.S."/>
            <person name="Ahn B.O."/>
            <person name="Rhee S.Y."/>
            <person name="Sohng J.K."/>
        </authorList>
    </citation>
    <scope>NUCLEOTIDE SEQUENCE</scope>
    <source>
        <tissue evidence="4">Leaf</tissue>
    </source>
</reference>
<dbReference type="Pfam" id="PF23228">
    <property type="entry name" value="zf_PCFS4"/>
    <property type="match status" value="1"/>
</dbReference>
<dbReference type="SMART" id="SM00582">
    <property type="entry name" value="RPR"/>
    <property type="match status" value="1"/>
</dbReference>
<name>A0A834SZX2_9FABA</name>
<dbReference type="InterPro" id="IPR006569">
    <property type="entry name" value="CID_dom"/>
</dbReference>
<dbReference type="InterPro" id="IPR008942">
    <property type="entry name" value="ENTH_VHS"/>
</dbReference>
<dbReference type="PROSITE" id="PS00028">
    <property type="entry name" value="ZINC_FINGER_C2H2_1"/>
    <property type="match status" value="1"/>
</dbReference>
<dbReference type="SUPFAM" id="SSF48464">
    <property type="entry name" value="ENTH/VHS domain"/>
    <property type="match status" value="1"/>
</dbReference>
<keyword evidence="5" id="KW-1185">Reference proteome</keyword>
<organism evidence="4 5">
    <name type="scientific">Senna tora</name>
    <dbReference type="NCBI Taxonomy" id="362788"/>
    <lineage>
        <taxon>Eukaryota</taxon>
        <taxon>Viridiplantae</taxon>
        <taxon>Streptophyta</taxon>
        <taxon>Embryophyta</taxon>
        <taxon>Tracheophyta</taxon>
        <taxon>Spermatophyta</taxon>
        <taxon>Magnoliopsida</taxon>
        <taxon>eudicotyledons</taxon>
        <taxon>Gunneridae</taxon>
        <taxon>Pentapetalae</taxon>
        <taxon>rosids</taxon>
        <taxon>fabids</taxon>
        <taxon>Fabales</taxon>
        <taxon>Fabaceae</taxon>
        <taxon>Caesalpinioideae</taxon>
        <taxon>Cassia clade</taxon>
        <taxon>Senna</taxon>
    </lineage>
</organism>
<dbReference type="CDD" id="cd16982">
    <property type="entry name" value="CID_Pcf11"/>
    <property type="match status" value="1"/>
</dbReference>
<feature type="region of interest" description="Disordered" evidence="2">
    <location>
        <begin position="638"/>
        <end position="681"/>
    </location>
</feature>
<dbReference type="OrthoDB" id="2129491at2759"/>
<feature type="region of interest" description="Disordered" evidence="2">
    <location>
        <begin position="935"/>
        <end position="965"/>
    </location>
</feature>
<dbReference type="Proteomes" id="UP000634136">
    <property type="component" value="Unassembled WGS sequence"/>
</dbReference>
<evidence type="ECO:0000313" key="4">
    <source>
        <dbReference type="EMBL" id="KAF7811142.1"/>
    </source>
</evidence>
<feature type="region of interest" description="Disordered" evidence="2">
    <location>
        <begin position="1"/>
        <end position="74"/>
    </location>
</feature>